<sequence length="468" mass="54595">MKCVIYRRVSTDMQVEEGISLEMQKLRLEQYAKSQDWVVVNDYCDEGYSAKNTERPAFQRMIKDMKKKQFDIILVYRLDRFTRSVSDLHSMLKTMDEHNVKFKSSTEIFDTTTATGRMFITLVATLAQWERETTAERVRDSMQKKAELGLRNGAKAPMGYNLNKGKLYINHTEAEVVKYIFEMYKTKGIISIVKSLNSRGVKTKQGKIFNYDAVRYIINNPIYIGKIRWGDDVLTDIAQEDFEPFIDKSTWYTIQQVQSNRKIGKVRLQNFFIFSNVLKCSRCGKHFLGSKQVRSHNRIAMSYRCSSRHHKGMCDMPQIPEDVIEKEFLNLLEDVIIDLDDTVNQPVELSNLQEQYNRIQDKKSRLKFLFIEGDISQKEYKKEMLIITQEETNVQKQLATTEDTVSSVEIKELLNRLKDEWTHLNNESKKAAVNSFVSSIFVEVVKPARAGKNPIAPIIEIKDLQWKY</sequence>
<dbReference type="AlphaFoldDB" id="A0A1S9TQ14"/>
<name>A0A1S9TQ14_BACCE</name>
<evidence type="ECO:0000259" key="1">
    <source>
        <dbReference type="PROSITE" id="PS51736"/>
    </source>
</evidence>
<dbReference type="InterPro" id="IPR036162">
    <property type="entry name" value="Resolvase-like_N_sf"/>
</dbReference>
<dbReference type="InterPro" id="IPR038109">
    <property type="entry name" value="DNA_bind_recomb_sf"/>
</dbReference>
<accession>A0A1S9TQ14</accession>
<comment type="caution">
    <text evidence="3">The sequence shown here is derived from an EMBL/GenBank/DDBJ whole genome shotgun (WGS) entry which is preliminary data.</text>
</comment>
<reference evidence="3 4" key="1">
    <citation type="submission" date="2017-01" db="EMBL/GenBank/DDBJ databases">
        <title>Bacillus cereus isolates.</title>
        <authorList>
            <person name="Beno S.M."/>
        </authorList>
    </citation>
    <scope>NUCLEOTIDE SEQUENCE [LARGE SCALE GENOMIC DNA]</scope>
    <source>
        <strain evidence="3 4">FSL H8-0485</strain>
    </source>
</reference>
<evidence type="ECO:0000313" key="3">
    <source>
        <dbReference type="EMBL" id="OOR12018.1"/>
    </source>
</evidence>
<dbReference type="Gene3D" id="3.40.50.1390">
    <property type="entry name" value="Resolvase, N-terminal catalytic domain"/>
    <property type="match status" value="1"/>
</dbReference>
<dbReference type="InterPro" id="IPR050639">
    <property type="entry name" value="SSR_resolvase"/>
</dbReference>
<organism evidence="3 4">
    <name type="scientific">Bacillus cereus</name>
    <dbReference type="NCBI Taxonomy" id="1396"/>
    <lineage>
        <taxon>Bacteria</taxon>
        <taxon>Bacillati</taxon>
        <taxon>Bacillota</taxon>
        <taxon>Bacilli</taxon>
        <taxon>Bacillales</taxon>
        <taxon>Bacillaceae</taxon>
        <taxon>Bacillus</taxon>
        <taxon>Bacillus cereus group</taxon>
    </lineage>
</organism>
<feature type="domain" description="Resolvase/invertase-type recombinase catalytic" evidence="1">
    <location>
        <begin position="2"/>
        <end position="149"/>
    </location>
</feature>
<evidence type="ECO:0000259" key="2">
    <source>
        <dbReference type="PROSITE" id="PS51737"/>
    </source>
</evidence>
<dbReference type="PROSITE" id="PS51736">
    <property type="entry name" value="RECOMBINASES_3"/>
    <property type="match status" value="1"/>
</dbReference>
<dbReference type="GO" id="GO:0003677">
    <property type="term" value="F:DNA binding"/>
    <property type="evidence" value="ECO:0007669"/>
    <property type="project" value="InterPro"/>
</dbReference>
<gene>
    <name evidence="3" type="ORF">BW897_15265</name>
</gene>
<dbReference type="InterPro" id="IPR025827">
    <property type="entry name" value="Zn_ribbon_recom_dom"/>
</dbReference>
<proteinExistence type="predicted"/>
<dbReference type="CDD" id="cd00338">
    <property type="entry name" value="Ser_Recombinase"/>
    <property type="match status" value="1"/>
</dbReference>
<dbReference type="InterPro" id="IPR011109">
    <property type="entry name" value="DNA_bind_recombinase_dom"/>
</dbReference>
<dbReference type="Pfam" id="PF13408">
    <property type="entry name" value="Zn_ribbon_recom"/>
    <property type="match status" value="1"/>
</dbReference>
<dbReference type="GO" id="GO:0000150">
    <property type="term" value="F:DNA strand exchange activity"/>
    <property type="evidence" value="ECO:0007669"/>
    <property type="project" value="InterPro"/>
</dbReference>
<dbReference type="Pfam" id="PF00239">
    <property type="entry name" value="Resolvase"/>
    <property type="match status" value="1"/>
</dbReference>
<dbReference type="SUPFAM" id="SSF53041">
    <property type="entry name" value="Resolvase-like"/>
    <property type="match status" value="1"/>
</dbReference>
<evidence type="ECO:0000313" key="4">
    <source>
        <dbReference type="Proteomes" id="UP000190906"/>
    </source>
</evidence>
<feature type="domain" description="Recombinase" evidence="2">
    <location>
        <begin position="157"/>
        <end position="264"/>
    </location>
</feature>
<dbReference type="RefSeq" id="WP_078204887.1">
    <property type="nucleotide sequence ID" value="NZ_MUAJ01000011.1"/>
</dbReference>
<dbReference type="PANTHER" id="PTHR30461">
    <property type="entry name" value="DNA-INVERTASE FROM LAMBDOID PROPHAGE"/>
    <property type="match status" value="1"/>
</dbReference>
<dbReference type="PROSITE" id="PS51737">
    <property type="entry name" value="RECOMBINASE_DNA_BIND"/>
    <property type="match status" value="1"/>
</dbReference>
<dbReference type="Gene3D" id="3.90.1750.20">
    <property type="entry name" value="Putative Large Serine Recombinase, Chain B, Domain 2"/>
    <property type="match status" value="1"/>
</dbReference>
<dbReference type="PANTHER" id="PTHR30461:SF23">
    <property type="entry name" value="DNA RECOMBINASE-RELATED"/>
    <property type="match status" value="1"/>
</dbReference>
<protein>
    <submittedName>
        <fullName evidence="3">Recombinase RecB</fullName>
    </submittedName>
</protein>
<dbReference type="SMART" id="SM00857">
    <property type="entry name" value="Resolvase"/>
    <property type="match status" value="1"/>
</dbReference>
<dbReference type="EMBL" id="MUAJ01000011">
    <property type="protein sequence ID" value="OOR12018.1"/>
    <property type="molecule type" value="Genomic_DNA"/>
</dbReference>
<dbReference type="Pfam" id="PF07508">
    <property type="entry name" value="Recombinase"/>
    <property type="match status" value="1"/>
</dbReference>
<dbReference type="InterPro" id="IPR006119">
    <property type="entry name" value="Resolv_N"/>
</dbReference>
<dbReference type="Proteomes" id="UP000190906">
    <property type="component" value="Unassembled WGS sequence"/>
</dbReference>